<dbReference type="PROSITE" id="PS50887">
    <property type="entry name" value="GGDEF"/>
    <property type="match status" value="1"/>
</dbReference>
<feature type="domain" description="PAS" evidence="1">
    <location>
        <begin position="23"/>
        <end position="86"/>
    </location>
</feature>
<dbReference type="InterPro" id="IPR029787">
    <property type="entry name" value="Nucleotide_cyclase"/>
</dbReference>
<dbReference type="PANTHER" id="PTHR45138:SF9">
    <property type="entry name" value="DIGUANYLATE CYCLASE DGCM-RELATED"/>
    <property type="match status" value="1"/>
</dbReference>
<dbReference type="InterPro" id="IPR000014">
    <property type="entry name" value="PAS"/>
</dbReference>
<dbReference type="Gene3D" id="3.30.450.20">
    <property type="entry name" value="PAS domain"/>
    <property type="match status" value="1"/>
</dbReference>
<dbReference type="Pfam" id="PF13426">
    <property type="entry name" value="PAS_9"/>
    <property type="match status" value="1"/>
</dbReference>
<sequence>MDSDNSKKNDLQETVDRLFDQEETHLLMKLLGILPIGVVWFSEEGRVIFANSAAAEMYGYSVEEFSGGDITREMIIHPDDLPKISQHDLESDEARHVSNLPIRGIRKTGSSFYQEIDVYQPSLKASSTTGCLIINRHIPEQSNLLQAEDEERTLADALISSSALLSSSLHLDDVLEKILELVGKVVPHDSANIMLINGEFVQVVRARGYKTKELHDFTMNISSRICDMPSLCRMTQNGLPLVIPDTRLFPDWKTAPEFNWILSYVGAPMRSKGKVIGVINLDSGSPNFFCEKDAIRLQAFADLAATAINNANLYEALDQKARETSALFKAATALLSTTSDISSLANQITQTVHQDFSTAHVAILLINETTGKLEQIAQAGYPSEQTHPLDDVDGHSLTMEAIKSQKAIYIEDTSKDIHYLPDSHLTRSEYDIPFVINNTAIGVLNLESPEINGFDEQARKIIYTYAKRAALALENALLIESLQKREFQMTLINELTQISLKTTDLKDMLTEQIKILFETLLPDGIIISFSHPTLRRIMNGLALAADQKTNELLQNLTNDPEFSTKLAHFSEAVVTDDSRHQSLKNAERHNPFKAFILHPLMADGIYLGSAVLGYFNPRSFEKKEVDFYEQIIDQVALAVSKNMSIAFANDRAKEAENLRVAASTLTSTLNLQEVFERIIETATNAIPTAEKGLLFLFDEQKHIFHVRAQYGFSDPAVFTIQIGAYEGMAGKTATEKKALLFQDITQEKSISFSPKKQALADQKCWITAPLMQHEKVYGVLELCAAKAFSFTEDDVNVLVSFADTVTAAIQNAQLHTELQQIAITDILTGLYNRRGFEELGQREIHRSIRTSAPLSMLLVDVDYLKNINDTYGHTAGDDVIKKVANCCKKTFRQIDLITRFGGDEFAIILPDTPQDHAREAAERLRKTIETAIMVFDEQSIPLSASIGVASFDKNMNTIHQLFECADRALYSAKKRGRNSTVSYSELDFTEIW</sequence>
<dbReference type="InterPro" id="IPR043128">
    <property type="entry name" value="Rev_trsase/Diguanyl_cyclase"/>
</dbReference>
<gene>
    <name evidence="3" type="ORF">ADM99_10095</name>
</gene>
<dbReference type="SMART" id="SM00267">
    <property type="entry name" value="GGDEF"/>
    <property type="match status" value="1"/>
</dbReference>
<name>A0A0N8GL83_9CHLR</name>
<dbReference type="InterPro" id="IPR035965">
    <property type="entry name" value="PAS-like_dom_sf"/>
</dbReference>
<dbReference type="SUPFAM" id="SSF55785">
    <property type="entry name" value="PYP-like sensor domain (PAS domain)"/>
    <property type="match status" value="1"/>
</dbReference>
<dbReference type="CDD" id="cd01949">
    <property type="entry name" value="GGDEF"/>
    <property type="match status" value="1"/>
</dbReference>
<dbReference type="Gene3D" id="3.30.70.270">
    <property type="match status" value="1"/>
</dbReference>
<dbReference type="InterPro" id="IPR003018">
    <property type="entry name" value="GAF"/>
</dbReference>
<dbReference type="STRING" id="229920.ADM99_10095"/>
<reference evidence="3 4" key="1">
    <citation type="submission" date="2015-07" db="EMBL/GenBank/DDBJ databases">
        <title>Genome sequence of Leptolinea tardivitalis DSM 16556.</title>
        <authorList>
            <person name="Hemp J."/>
            <person name="Ward L.M."/>
            <person name="Pace L.A."/>
            <person name="Fischer W.W."/>
        </authorList>
    </citation>
    <scope>NUCLEOTIDE SEQUENCE [LARGE SCALE GENOMIC DNA]</scope>
    <source>
        <strain evidence="3 4">YMTK-2</strain>
    </source>
</reference>
<evidence type="ECO:0000259" key="2">
    <source>
        <dbReference type="PROSITE" id="PS50887"/>
    </source>
</evidence>
<dbReference type="OrthoDB" id="9783388at2"/>
<feature type="domain" description="GGDEF" evidence="2">
    <location>
        <begin position="852"/>
        <end position="985"/>
    </location>
</feature>
<dbReference type="InterPro" id="IPR029016">
    <property type="entry name" value="GAF-like_dom_sf"/>
</dbReference>
<dbReference type="SUPFAM" id="SSF55781">
    <property type="entry name" value="GAF domain-like"/>
    <property type="match status" value="4"/>
</dbReference>
<dbReference type="RefSeq" id="WP_062420406.1">
    <property type="nucleotide sequence ID" value="NZ_BBYA01000002.1"/>
</dbReference>
<accession>A0A0N8GL83</accession>
<dbReference type="Gene3D" id="3.30.450.40">
    <property type="match status" value="4"/>
</dbReference>
<dbReference type="InterPro" id="IPR050469">
    <property type="entry name" value="Diguanylate_Cyclase"/>
</dbReference>
<proteinExistence type="predicted"/>
<dbReference type="PANTHER" id="PTHR45138">
    <property type="entry name" value="REGULATORY COMPONENTS OF SENSORY TRANSDUCTION SYSTEM"/>
    <property type="match status" value="1"/>
</dbReference>
<evidence type="ECO:0008006" key="5">
    <source>
        <dbReference type="Google" id="ProtNLM"/>
    </source>
</evidence>
<dbReference type="Pfam" id="PF01590">
    <property type="entry name" value="GAF"/>
    <property type="match status" value="1"/>
</dbReference>
<dbReference type="PROSITE" id="PS50112">
    <property type="entry name" value="PAS"/>
    <property type="match status" value="1"/>
</dbReference>
<protein>
    <recommendedName>
        <fullName evidence="5">Diguanylate cyclase</fullName>
    </recommendedName>
</protein>
<dbReference type="Proteomes" id="UP000050430">
    <property type="component" value="Unassembled WGS sequence"/>
</dbReference>
<evidence type="ECO:0000313" key="3">
    <source>
        <dbReference type="EMBL" id="KPL71778.1"/>
    </source>
</evidence>
<dbReference type="NCBIfam" id="TIGR00229">
    <property type="entry name" value="sensory_box"/>
    <property type="match status" value="1"/>
</dbReference>
<dbReference type="Pfam" id="PF00990">
    <property type="entry name" value="GGDEF"/>
    <property type="match status" value="1"/>
</dbReference>
<dbReference type="InterPro" id="IPR000160">
    <property type="entry name" value="GGDEF_dom"/>
</dbReference>
<dbReference type="SUPFAM" id="SSF55073">
    <property type="entry name" value="Nucleotide cyclase"/>
    <property type="match status" value="1"/>
</dbReference>
<evidence type="ECO:0000313" key="4">
    <source>
        <dbReference type="Proteomes" id="UP000050430"/>
    </source>
</evidence>
<dbReference type="AlphaFoldDB" id="A0A0N8GL83"/>
<dbReference type="EMBL" id="LGCK01000010">
    <property type="protein sequence ID" value="KPL71778.1"/>
    <property type="molecule type" value="Genomic_DNA"/>
</dbReference>
<dbReference type="FunFam" id="3.30.70.270:FF:000001">
    <property type="entry name" value="Diguanylate cyclase domain protein"/>
    <property type="match status" value="1"/>
</dbReference>
<dbReference type="SMART" id="SM00091">
    <property type="entry name" value="PAS"/>
    <property type="match status" value="1"/>
</dbReference>
<dbReference type="Pfam" id="PF13185">
    <property type="entry name" value="GAF_2"/>
    <property type="match status" value="2"/>
</dbReference>
<dbReference type="SMART" id="SM00065">
    <property type="entry name" value="GAF"/>
    <property type="match status" value="4"/>
</dbReference>
<dbReference type="GO" id="GO:0052621">
    <property type="term" value="F:diguanylate cyclase activity"/>
    <property type="evidence" value="ECO:0007669"/>
    <property type="project" value="TreeGrafter"/>
</dbReference>
<organism evidence="3 4">
    <name type="scientific">Leptolinea tardivitalis</name>
    <dbReference type="NCBI Taxonomy" id="229920"/>
    <lineage>
        <taxon>Bacteria</taxon>
        <taxon>Bacillati</taxon>
        <taxon>Chloroflexota</taxon>
        <taxon>Anaerolineae</taxon>
        <taxon>Anaerolineales</taxon>
        <taxon>Anaerolineaceae</taxon>
        <taxon>Leptolinea</taxon>
    </lineage>
</organism>
<dbReference type="NCBIfam" id="TIGR00254">
    <property type="entry name" value="GGDEF"/>
    <property type="match status" value="1"/>
</dbReference>
<evidence type="ECO:0000259" key="1">
    <source>
        <dbReference type="PROSITE" id="PS50112"/>
    </source>
</evidence>
<keyword evidence="4" id="KW-1185">Reference proteome</keyword>
<dbReference type="CDD" id="cd00130">
    <property type="entry name" value="PAS"/>
    <property type="match status" value="1"/>
</dbReference>
<comment type="caution">
    <text evidence="3">The sequence shown here is derived from an EMBL/GenBank/DDBJ whole genome shotgun (WGS) entry which is preliminary data.</text>
</comment>